<feature type="compositionally biased region" description="Low complexity" evidence="1">
    <location>
        <begin position="230"/>
        <end position="243"/>
    </location>
</feature>
<organism evidence="3 4">
    <name type="scientific">Allostreptomyces psammosilenae</name>
    <dbReference type="NCBI Taxonomy" id="1892865"/>
    <lineage>
        <taxon>Bacteria</taxon>
        <taxon>Bacillati</taxon>
        <taxon>Actinomycetota</taxon>
        <taxon>Actinomycetes</taxon>
        <taxon>Kitasatosporales</taxon>
        <taxon>Streptomycetaceae</taxon>
        <taxon>Allostreptomyces</taxon>
    </lineage>
</organism>
<name>A0A852ZXF8_9ACTN</name>
<evidence type="ECO:0000313" key="4">
    <source>
        <dbReference type="Proteomes" id="UP000567795"/>
    </source>
</evidence>
<gene>
    <name evidence="3" type="ORF">FHU37_003822</name>
</gene>
<comment type="caution">
    <text evidence="3">The sequence shown here is derived from an EMBL/GenBank/DDBJ whole genome shotgun (WGS) entry which is preliminary data.</text>
</comment>
<feature type="compositionally biased region" description="Basic and acidic residues" evidence="1">
    <location>
        <begin position="131"/>
        <end position="149"/>
    </location>
</feature>
<dbReference type="RefSeq" id="WP_312892674.1">
    <property type="nucleotide sequence ID" value="NZ_JACBZD010000001.1"/>
</dbReference>
<feature type="region of interest" description="Disordered" evidence="1">
    <location>
        <begin position="130"/>
        <end position="156"/>
    </location>
</feature>
<evidence type="ECO:0000259" key="2">
    <source>
        <dbReference type="SMART" id="SM00470"/>
    </source>
</evidence>
<feature type="compositionally biased region" description="Low complexity" evidence="1">
    <location>
        <begin position="213"/>
        <end position="222"/>
    </location>
</feature>
<reference evidence="3 4" key="1">
    <citation type="submission" date="2020-07" db="EMBL/GenBank/DDBJ databases">
        <title>Sequencing the genomes of 1000 actinobacteria strains.</title>
        <authorList>
            <person name="Klenk H.-P."/>
        </authorList>
    </citation>
    <scope>NUCLEOTIDE SEQUENCE [LARGE SCALE GENOMIC DNA]</scope>
    <source>
        <strain evidence="3 4">DSM 42178</strain>
    </source>
</reference>
<dbReference type="SMART" id="SM00470">
    <property type="entry name" value="ParB"/>
    <property type="match status" value="1"/>
</dbReference>
<dbReference type="InterPro" id="IPR003115">
    <property type="entry name" value="ParB_N"/>
</dbReference>
<sequence>MPISSLVLTDSPRLDGESAEHVRVLAESDAELPPIIVHRPTMRVIDGTHRLRAAVLRGQDTIAARFFDGTEADAFVLAVRANIEHGLPLSLADRSAAAARVMAFYPQWSDRAIAAVTGLAAKTVGAIRRRTAPEDSPRAQVRIGRDGRVRPLSSARGRTVAGEFVTNNPQASLRQIAEVAGISLGTARDVRERLRRGEDPLPPKLRPAHRPAARPARAAEPGEQPRERPATAPRPAGARPWRGPLRDRNAIVWALRRDPSLRYAETGRTLLRLLDAHLIGPEEWKRLVEGVPPHRADLVLDAARECAAAWQEFAEQLQRRHLSRDAETSR</sequence>
<accession>A0A852ZXF8</accession>
<dbReference type="AlphaFoldDB" id="A0A852ZXF8"/>
<feature type="domain" description="ParB-like N-terminal" evidence="2">
    <location>
        <begin position="2"/>
        <end position="83"/>
    </location>
</feature>
<evidence type="ECO:0000313" key="3">
    <source>
        <dbReference type="EMBL" id="NYI06879.1"/>
    </source>
</evidence>
<evidence type="ECO:0000256" key="1">
    <source>
        <dbReference type="SAM" id="MobiDB-lite"/>
    </source>
</evidence>
<dbReference type="EMBL" id="JACBZD010000001">
    <property type="protein sequence ID" value="NYI06879.1"/>
    <property type="molecule type" value="Genomic_DNA"/>
</dbReference>
<dbReference type="SUPFAM" id="SSF110849">
    <property type="entry name" value="ParB/Sulfiredoxin"/>
    <property type="match status" value="1"/>
</dbReference>
<dbReference type="Proteomes" id="UP000567795">
    <property type="component" value="Unassembled WGS sequence"/>
</dbReference>
<keyword evidence="4" id="KW-1185">Reference proteome</keyword>
<feature type="region of interest" description="Disordered" evidence="1">
    <location>
        <begin position="193"/>
        <end position="243"/>
    </location>
</feature>
<proteinExistence type="predicted"/>
<protein>
    <recommendedName>
        <fullName evidence="2">ParB-like N-terminal domain-containing protein</fullName>
    </recommendedName>
</protein>
<dbReference type="InterPro" id="IPR036086">
    <property type="entry name" value="ParB/Sulfiredoxin_sf"/>
</dbReference>